<evidence type="ECO:0000313" key="1">
    <source>
        <dbReference type="EMBL" id="SFC85090.1"/>
    </source>
</evidence>
<dbReference type="AlphaFoldDB" id="A0A1I1MU35"/>
<dbReference type="STRING" id="517719.SAMN05421762_2434"/>
<proteinExistence type="predicted"/>
<name>A0A1I1MU35_9RHOB</name>
<gene>
    <name evidence="1" type="ORF">SAMN05421762_2434</name>
</gene>
<dbReference type="EMBL" id="FOLX01000001">
    <property type="protein sequence ID" value="SFC85090.1"/>
    <property type="molecule type" value="Genomic_DNA"/>
</dbReference>
<keyword evidence="2" id="KW-1185">Reference proteome</keyword>
<sequence length="178" mass="20258">MLAIVHKDWVAMPADRQVTVLKKLKPEMLCSFVRRIDPLTTDVSVLRWIAARQEIDLATALTLFFNFNPRKLTAQRADKTSDDMRNYCSVMDVLCQRINCGFYIPMASRAMDDPAMLRAWLDQQAATQRNGHQLRWTLSAKILEPMLQGGKPGLRPTKARPGLIQGLFTPLFVANRTQ</sequence>
<accession>A0A1I1MU35</accession>
<evidence type="ECO:0000313" key="2">
    <source>
        <dbReference type="Proteomes" id="UP000231644"/>
    </source>
</evidence>
<reference evidence="1 2" key="1">
    <citation type="submission" date="2016-10" db="EMBL/GenBank/DDBJ databases">
        <authorList>
            <person name="de Groot N.N."/>
        </authorList>
    </citation>
    <scope>NUCLEOTIDE SEQUENCE [LARGE SCALE GENOMIC DNA]</scope>
    <source>
        <strain evidence="1 2">DSM 29619</strain>
    </source>
</reference>
<dbReference type="OrthoDB" id="7739838at2"/>
<organism evidence="1 2">
    <name type="scientific">Pseudooceanicola nitratireducens</name>
    <dbReference type="NCBI Taxonomy" id="517719"/>
    <lineage>
        <taxon>Bacteria</taxon>
        <taxon>Pseudomonadati</taxon>
        <taxon>Pseudomonadota</taxon>
        <taxon>Alphaproteobacteria</taxon>
        <taxon>Rhodobacterales</taxon>
        <taxon>Paracoccaceae</taxon>
        <taxon>Pseudooceanicola</taxon>
    </lineage>
</organism>
<dbReference type="RefSeq" id="WP_093447699.1">
    <property type="nucleotide sequence ID" value="NZ_FNZG01000001.1"/>
</dbReference>
<protein>
    <submittedName>
        <fullName evidence="1">Uncharacterized protein</fullName>
    </submittedName>
</protein>
<dbReference type="Proteomes" id="UP000231644">
    <property type="component" value="Unassembled WGS sequence"/>
</dbReference>